<keyword evidence="3" id="KW-0472">Membrane</keyword>
<gene>
    <name evidence="3" type="ORF">GTP77_00820</name>
</gene>
<dbReference type="Pfam" id="PF16036">
    <property type="entry name" value="Chalcone_3"/>
    <property type="match status" value="1"/>
</dbReference>
<feature type="signal peptide" evidence="1">
    <location>
        <begin position="1"/>
        <end position="30"/>
    </location>
</feature>
<comment type="caution">
    <text evidence="3">The sequence shown here is derived from an EMBL/GenBank/DDBJ whole genome shotgun (WGS) entry which is preliminary data.</text>
</comment>
<dbReference type="Proteomes" id="UP000450676">
    <property type="component" value="Unassembled WGS sequence"/>
</dbReference>
<keyword evidence="3" id="KW-0449">Lipoprotein</keyword>
<dbReference type="PROSITE" id="PS51318">
    <property type="entry name" value="TAT"/>
    <property type="match status" value="1"/>
</dbReference>
<accession>A0A7X4KKM5</accession>
<feature type="domain" description="Chalcone isomerase" evidence="2">
    <location>
        <begin position="30"/>
        <end position="198"/>
    </location>
</feature>
<dbReference type="AlphaFoldDB" id="A0A7X4KKM5"/>
<keyword evidence="3" id="KW-0812">Transmembrane</keyword>
<dbReference type="RefSeq" id="WP_161070268.1">
    <property type="nucleotide sequence ID" value="NZ_CP086370.1"/>
</dbReference>
<dbReference type="InterPro" id="IPR016088">
    <property type="entry name" value="Chalcone_isomerase_3-sand"/>
</dbReference>
<dbReference type="InterPro" id="IPR036298">
    <property type="entry name" value="Chalcone_isomerase_sf"/>
</dbReference>
<evidence type="ECO:0000313" key="4">
    <source>
        <dbReference type="Proteomes" id="UP000450676"/>
    </source>
</evidence>
<keyword evidence="4" id="KW-1185">Reference proteome</keyword>
<dbReference type="InterPro" id="IPR016087">
    <property type="entry name" value="Chalcone_isomerase"/>
</dbReference>
<keyword evidence="1" id="KW-0732">Signal</keyword>
<dbReference type="GO" id="GO:0016872">
    <property type="term" value="F:intramolecular lyase activity"/>
    <property type="evidence" value="ECO:0007669"/>
    <property type="project" value="InterPro"/>
</dbReference>
<dbReference type="PANTHER" id="PTHR47698:SF2">
    <property type="entry name" value="FATTY-ACID-BINDING PROTEIN 3, CHLOROPLASTIC"/>
    <property type="match status" value="1"/>
</dbReference>
<dbReference type="EMBL" id="WWCU01000001">
    <property type="protein sequence ID" value="MYN05875.1"/>
    <property type="molecule type" value="Genomic_DNA"/>
</dbReference>
<evidence type="ECO:0000259" key="2">
    <source>
        <dbReference type="Pfam" id="PF16036"/>
    </source>
</evidence>
<proteinExistence type="predicted"/>
<dbReference type="InterPro" id="IPR006311">
    <property type="entry name" value="TAT_signal"/>
</dbReference>
<dbReference type="PANTHER" id="PTHR47698">
    <property type="entry name" value="FATTY-ACID-BINDING PROTEIN 3, CHLOROPLASTIC"/>
    <property type="match status" value="1"/>
</dbReference>
<reference evidence="3 4" key="1">
    <citation type="submission" date="2019-12" db="EMBL/GenBank/DDBJ databases">
        <title>Novel species isolated from a subtropical stream in China.</title>
        <authorList>
            <person name="Lu H."/>
        </authorList>
    </citation>
    <scope>NUCLEOTIDE SEQUENCE [LARGE SCALE GENOMIC DNA]</scope>
    <source>
        <strain evidence="3 4">FT127W</strain>
    </source>
</reference>
<name>A0A7X4KKM5_9BURK</name>
<dbReference type="SUPFAM" id="SSF54626">
    <property type="entry name" value="Chalcone isomerase"/>
    <property type="match status" value="1"/>
</dbReference>
<evidence type="ECO:0000256" key="1">
    <source>
        <dbReference type="SAM" id="SignalP"/>
    </source>
</evidence>
<dbReference type="Gene3D" id="3.50.70.10">
    <property type="match status" value="1"/>
</dbReference>
<sequence>MIFPRRTVLKSAAAASLLALASLSALPAFAAEVAGVKFDETATVNGATLKLNGAGLRTKVIFKVYALGLYLTEKKSTVPEILAADGPRRVRIVVLRELTSEEFGKAFMTGLNDNTDAAERAKLVPQTKQFGEMFAMFPALKKGDVLTVDWVPGSGSQVMLNGKNVGGVLPDLAFYNAILRIWLGDKPVDSSLKPQLLGEK</sequence>
<protein>
    <submittedName>
        <fullName evidence="3">Lipoprotein transmembrane</fullName>
    </submittedName>
</protein>
<evidence type="ECO:0000313" key="3">
    <source>
        <dbReference type="EMBL" id="MYN05875.1"/>
    </source>
</evidence>
<organism evidence="3 4">
    <name type="scientific">Pseudoduganella aquatica</name>
    <dbReference type="NCBI Taxonomy" id="2660641"/>
    <lineage>
        <taxon>Bacteria</taxon>
        <taxon>Pseudomonadati</taxon>
        <taxon>Pseudomonadota</taxon>
        <taxon>Betaproteobacteria</taxon>
        <taxon>Burkholderiales</taxon>
        <taxon>Oxalobacteraceae</taxon>
        <taxon>Telluria group</taxon>
        <taxon>Pseudoduganella</taxon>
    </lineage>
</organism>
<feature type="chain" id="PRO_5031061790" evidence="1">
    <location>
        <begin position="31"/>
        <end position="200"/>
    </location>
</feature>